<gene>
    <name evidence="1" type="ORF">DPMN_123352</name>
</gene>
<dbReference type="AlphaFoldDB" id="A0A9D4GRE9"/>
<keyword evidence="2" id="KW-1185">Reference proteome</keyword>
<protein>
    <submittedName>
        <fullName evidence="1">Uncharacterized protein</fullName>
    </submittedName>
</protein>
<organism evidence="1 2">
    <name type="scientific">Dreissena polymorpha</name>
    <name type="common">Zebra mussel</name>
    <name type="synonym">Mytilus polymorpha</name>
    <dbReference type="NCBI Taxonomy" id="45954"/>
    <lineage>
        <taxon>Eukaryota</taxon>
        <taxon>Metazoa</taxon>
        <taxon>Spiralia</taxon>
        <taxon>Lophotrochozoa</taxon>
        <taxon>Mollusca</taxon>
        <taxon>Bivalvia</taxon>
        <taxon>Autobranchia</taxon>
        <taxon>Heteroconchia</taxon>
        <taxon>Euheterodonta</taxon>
        <taxon>Imparidentia</taxon>
        <taxon>Neoheterodontei</taxon>
        <taxon>Myida</taxon>
        <taxon>Dreissenoidea</taxon>
        <taxon>Dreissenidae</taxon>
        <taxon>Dreissena</taxon>
    </lineage>
</organism>
<reference evidence="1" key="2">
    <citation type="submission" date="2020-11" db="EMBL/GenBank/DDBJ databases">
        <authorList>
            <person name="McCartney M.A."/>
            <person name="Auch B."/>
            <person name="Kono T."/>
            <person name="Mallez S."/>
            <person name="Becker A."/>
            <person name="Gohl D.M."/>
            <person name="Silverstein K.A.T."/>
            <person name="Koren S."/>
            <person name="Bechman K.B."/>
            <person name="Herman A."/>
            <person name="Abrahante J.E."/>
            <person name="Garbe J."/>
        </authorList>
    </citation>
    <scope>NUCLEOTIDE SEQUENCE</scope>
    <source>
        <strain evidence="1">Duluth1</strain>
        <tissue evidence="1">Whole animal</tissue>
    </source>
</reference>
<sequence length="154" mass="16712">MLGSGIRLTTLARRDRGERELLRSVTPELDVFRTAGIAVFSKMQRTCHPLSIRDGDSGTARPPVWRKYGADQNRLLSWGGNEACLELRGGGLIEGPRDSGTQYAQRTGETVSGIKTTAGDSESGNKGRAACLHSFGGAAYRQEFVIEWSTTNAH</sequence>
<dbReference type="Proteomes" id="UP000828390">
    <property type="component" value="Unassembled WGS sequence"/>
</dbReference>
<evidence type="ECO:0000313" key="2">
    <source>
        <dbReference type="Proteomes" id="UP000828390"/>
    </source>
</evidence>
<proteinExistence type="predicted"/>
<evidence type="ECO:0000313" key="1">
    <source>
        <dbReference type="EMBL" id="KAH3821588.1"/>
    </source>
</evidence>
<reference evidence="1" key="1">
    <citation type="journal article" date="2019" name="bioRxiv">
        <title>The Genome of the Zebra Mussel, Dreissena polymorpha: A Resource for Invasive Species Research.</title>
        <authorList>
            <person name="McCartney M.A."/>
            <person name="Auch B."/>
            <person name="Kono T."/>
            <person name="Mallez S."/>
            <person name="Zhang Y."/>
            <person name="Obille A."/>
            <person name="Becker A."/>
            <person name="Abrahante J.E."/>
            <person name="Garbe J."/>
            <person name="Badalamenti J.P."/>
            <person name="Herman A."/>
            <person name="Mangelson H."/>
            <person name="Liachko I."/>
            <person name="Sullivan S."/>
            <person name="Sone E.D."/>
            <person name="Koren S."/>
            <person name="Silverstein K.A.T."/>
            <person name="Beckman K.B."/>
            <person name="Gohl D.M."/>
        </authorList>
    </citation>
    <scope>NUCLEOTIDE SEQUENCE</scope>
    <source>
        <strain evidence="1">Duluth1</strain>
        <tissue evidence="1">Whole animal</tissue>
    </source>
</reference>
<dbReference type="EMBL" id="JAIWYP010000005">
    <property type="protein sequence ID" value="KAH3821588.1"/>
    <property type="molecule type" value="Genomic_DNA"/>
</dbReference>
<name>A0A9D4GRE9_DREPO</name>
<accession>A0A9D4GRE9</accession>
<comment type="caution">
    <text evidence="1">The sequence shown here is derived from an EMBL/GenBank/DDBJ whole genome shotgun (WGS) entry which is preliminary data.</text>
</comment>